<accession>A0A9N9JNY6</accession>
<evidence type="ECO:0000313" key="2">
    <source>
        <dbReference type="Proteomes" id="UP000789405"/>
    </source>
</evidence>
<reference evidence="1" key="1">
    <citation type="submission" date="2021-06" db="EMBL/GenBank/DDBJ databases">
        <authorList>
            <person name="Kallberg Y."/>
            <person name="Tangrot J."/>
            <person name="Rosling A."/>
        </authorList>
    </citation>
    <scope>NUCLEOTIDE SEQUENCE</scope>
    <source>
        <strain evidence="1">MA453B</strain>
    </source>
</reference>
<feature type="non-terminal residue" evidence="1">
    <location>
        <position position="112"/>
    </location>
</feature>
<protein>
    <submittedName>
        <fullName evidence="1">13389_t:CDS:1</fullName>
    </submittedName>
</protein>
<dbReference type="EMBL" id="CAJVPY010027031">
    <property type="protein sequence ID" value="CAG8790605.1"/>
    <property type="molecule type" value="Genomic_DNA"/>
</dbReference>
<dbReference type="OrthoDB" id="2328541at2759"/>
<name>A0A9N9JNY6_9GLOM</name>
<keyword evidence="2" id="KW-1185">Reference proteome</keyword>
<evidence type="ECO:0000313" key="1">
    <source>
        <dbReference type="EMBL" id="CAG8790605.1"/>
    </source>
</evidence>
<proteinExistence type="predicted"/>
<sequence>LKTIFPKASKREIKKYRELFSDVKNPVLIIVPNRQWINQHGQNAYNNIMNSFATVNLLPNRQRDKNSLYIFHFEDSGELFNAREAVRPQYPNVFFIQPSLQALIPSGQFEPV</sequence>
<gene>
    <name evidence="1" type="ORF">DERYTH_LOCUS21348</name>
</gene>
<dbReference type="Proteomes" id="UP000789405">
    <property type="component" value="Unassembled WGS sequence"/>
</dbReference>
<organism evidence="1 2">
    <name type="scientific">Dentiscutata erythropus</name>
    <dbReference type="NCBI Taxonomy" id="1348616"/>
    <lineage>
        <taxon>Eukaryota</taxon>
        <taxon>Fungi</taxon>
        <taxon>Fungi incertae sedis</taxon>
        <taxon>Mucoromycota</taxon>
        <taxon>Glomeromycotina</taxon>
        <taxon>Glomeromycetes</taxon>
        <taxon>Diversisporales</taxon>
        <taxon>Gigasporaceae</taxon>
        <taxon>Dentiscutata</taxon>
    </lineage>
</organism>
<comment type="caution">
    <text evidence="1">The sequence shown here is derived from an EMBL/GenBank/DDBJ whole genome shotgun (WGS) entry which is preliminary data.</text>
</comment>
<dbReference type="AlphaFoldDB" id="A0A9N9JNY6"/>
<feature type="non-terminal residue" evidence="1">
    <location>
        <position position="1"/>
    </location>
</feature>